<reference evidence="2 3" key="1">
    <citation type="submission" date="2019-10" db="EMBL/GenBank/DDBJ databases">
        <authorList>
            <person name="Case Z.W."/>
            <person name="Garlena R.A."/>
            <person name="Russell D.A."/>
            <person name="Pope W.H."/>
            <person name="Jacobs-Sera D."/>
            <person name="Hatfull G.F."/>
        </authorList>
    </citation>
    <scope>NUCLEOTIDE SEQUENCE [LARGE SCALE GENOMIC DNA]</scope>
</reference>
<evidence type="ECO:0000313" key="3">
    <source>
        <dbReference type="Proteomes" id="UP000422378"/>
    </source>
</evidence>
<feature type="compositionally biased region" description="Basic and acidic residues" evidence="1">
    <location>
        <begin position="76"/>
        <end position="93"/>
    </location>
</feature>
<evidence type="ECO:0000256" key="1">
    <source>
        <dbReference type="SAM" id="MobiDB-lite"/>
    </source>
</evidence>
<name>A0A649VMX1_9CAUD</name>
<evidence type="ECO:0000313" key="2">
    <source>
        <dbReference type="EMBL" id="QGJ93425.1"/>
    </source>
</evidence>
<organism evidence="2 3">
    <name type="scientific">Gordonia phage Leonard</name>
    <dbReference type="NCBI Taxonomy" id="2656539"/>
    <lineage>
        <taxon>Viruses</taxon>
        <taxon>Duplodnaviria</taxon>
        <taxon>Heunggongvirae</taxon>
        <taxon>Uroviricota</taxon>
        <taxon>Caudoviricetes</taxon>
        <taxon>Stackebrandtviridae</taxon>
        <taxon>Schenleyvirinae</taxon>
        <taxon>Leonardvirus</taxon>
        <taxon>Leonardvirus leonard</taxon>
    </lineage>
</organism>
<dbReference type="KEGG" id="vg:63026829"/>
<accession>A0A649VMX1</accession>
<dbReference type="GeneID" id="63026829"/>
<dbReference type="RefSeq" id="YP_010002282.1">
    <property type="nucleotide sequence ID" value="NC_053242.1"/>
</dbReference>
<gene>
    <name evidence="2" type="primary">63</name>
    <name evidence="2" type="ORF">SEA_LEONARD_63</name>
</gene>
<dbReference type="EMBL" id="MN586026">
    <property type="protein sequence ID" value="QGJ93425.1"/>
    <property type="molecule type" value="Genomic_DNA"/>
</dbReference>
<feature type="region of interest" description="Disordered" evidence="1">
    <location>
        <begin position="67"/>
        <end position="100"/>
    </location>
</feature>
<protein>
    <submittedName>
        <fullName evidence="2">Uncharacterized protein</fullName>
    </submittedName>
</protein>
<dbReference type="Proteomes" id="UP000422378">
    <property type="component" value="Segment"/>
</dbReference>
<keyword evidence="3" id="KW-1185">Reference proteome</keyword>
<proteinExistence type="predicted"/>
<sequence length="100" mass="11480">MPMPTEPDDVQQSVDQFIDRCNRSALDHPDDIRFAEIPDVHVDGLHELAAKIYAMGWSDGALNVQNRVSRQRNRRRDREIAEQTEVTEAHRSLAEQGRTV</sequence>